<comment type="subunit">
    <text evidence="8">Monomer.</text>
</comment>
<dbReference type="InterPro" id="IPR013482">
    <property type="entry name" value="Molybde_CF_guanTrfase"/>
</dbReference>
<dbReference type="OrthoDB" id="9788394at2"/>
<dbReference type="AlphaFoldDB" id="A0A242NRP3"/>
<dbReference type="InterPro" id="IPR029044">
    <property type="entry name" value="Nucleotide-diphossugar_trans"/>
</dbReference>
<dbReference type="GO" id="GO:0046872">
    <property type="term" value="F:metal ion binding"/>
    <property type="evidence" value="ECO:0007669"/>
    <property type="project" value="UniProtKB-KW"/>
</dbReference>
<keyword evidence="1 8" id="KW-0963">Cytoplasm</keyword>
<organism evidence="10 11">
    <name type="scientific">Gilliamella apis</name>
    <dbReference type="NCBI Taxonomy" id="1970738"/>
    <lineage>
        <taxon>Bacteria</taxon>
        <taxon>Pseudomonadati</taxon>
        <taxon>Pseudomonadota</taxon>
        <taxon>Gammaproteobacteria</taxon>
        <taxon>Orbales</taxon>
        <taxon>Orbaceae</taxon>
        <taxon>Gilliamella</taxon>
    </lineage>
</organism>
<comment type="function">
    <text evidence="8">Transfers a GMP moiety from GTP to Mo-molybdopterin (Mo-MPT) cofactor (Moco or molybdenum cofactor) to form Mo-molybdopterin guanine dinucleotide (Mo-MGD) cofactor.</text>
</comment>
<evidence type="ECO:0000259" key="9">
    <source>
        <dbReference type="Pfam" id="PF12804"/>
    </source>
</evidence>
<keyword evidence="6 8" id="KW-0342">GTP-binding</keyword>
<feature type="domain" description="MobA-like NTP transferase" evidence="9">
    <location>
        <begin position="8"/>
        <end position="157"/>
    </location>
</feature>
<feature type="binding site" evidence="8">
    <location>
        <position position="100"/>
    </location>
    <ligand>
        <name>Mg(2+)</name>
        <dbReference type="ChEBI" id="CHEBI:18420"/>
    </ligand>
</feature>
<dbReference type="PANTHER" id="PTHR19136">
    <property type="entry name" value="MOLYBDENUM COFACTOR GUANYLYLTRANSFERASE"/>
    <property type="match status" value="1"/>
</dbReference>
<dbReference type="GO" id="GO:1902758">
    <property type="term" value="P:bis(molybdopterin guanine dinucleotide)molybdenum biosynthetic process"/>
    <property type="evidence" value="ECO:0007669"/>
    <property type="project" value="TreeGrafter"/>
</dbReference>
<dbReference type="EC" id="2.7.7.77" evidence="8"/>
<dbReference type="CDD" id="cd02503">
    <property type="entry name" value="MobA"/>
    <property type="match status" value="1"/>
</dbReference>
<feature type="binding site" evidence="8">
    <location>
        <position position="24"/>
    </location>
    <ligand>
        <name>GTP</name>
        <dbReference type="ChEBI" id="CHEBI:37565"/>
    </ligand>
</feature>
<comment type="subcellular location">
    <subcellularLocation>
        <location evidence="8">Cytoplasm</location>
    </subcellularLocation>
</comment>
<proteinExistence type="inferred from homology"/>
<sequence length="197" mass="22147">MEKPPITGIILAGGQSNRMNGKDKGLMLLAGKPLYQYVIDRIKPQVDLLMINCNRHVEQYRSLGYPVFCDDLQGFLGPLAGIYSGLLRSPTTWNLFVSCDTPFLPDDLITRLAKLTTTHQAIYPFDGKNDHPTILLINKSIAPQLKKYLEEGDRKLMLFLQQINAIAVDFSDNPVSFTNINTLDMLENANFMIKANN</sequence>
<dbReference type="Proteomes" id="UP000194968">
    <property type="component" value="Unassembled WGS sequence"/>
</dbReference>
<dbReference type="Gene3D" id="3.90.550.10">
    <property type="entry name" value="Spore Coat Polysaccharide Biosynthesis Protein SpsA, Chain A"/>
    <property type="match status" value="1"/>
</dbReference>
<comment type="cofactor">
    <cofactor evidence="8">
        <name>Mg(2+)</name>
        <dbReference type="ChEBI" id="CHEBI:18420"/>
    </cofactor>
</comment>
<keyword evidence="5 8" id="KW-0460">Magnesium</keyword>
<comment type="catalytic activity">
    <reaction evidence="8">
        <text>Mo-molybdopterin + GTP + H(+) = Mo-molybdopterin guanine dinucleotide + diphosphate</text>
        <dbReference type="Rhea" id="RHEA:34243"/>
        <dbReference type="ChEBI" id="CHEBI:15378"/>
        <dbReference type="ChEBI" id="CHEBI:33019"/>
        <dbReference type="ChEBI" id="CHEBI:37565"/>
        <dbReference type="ChEBI" id="CHEBI:71302"/>
        <dbReference type="ChEBI" id="CHEBI:71310"/>
        <dbReference type="EC" id="2.7.7.77"/>
    </reaction>
</comment>
<protein>
    <recommendedName>
        <fullName evidence="8">Molybdenum cofactor guanylyltransferase</fullName>
        <shortName evidence="8">MoCo guanylyltransferase</shortName>
        <ecNumber evidence="8">2.7.7.77</ecNumber>
    </recommendedName>
    <alternativeName>
        <fullName evidence="8">GTP:molybdopterin guanylyltransferase</fullName>
    </alternativeName>
    <alternativeName>
        <fullName evidence="8">Mo-MPT guanylyltransferase</fullName>
    </alternativeName>
    <alternativeName>
        <fullName evidence="8">Molybdopterin guanylyltransferase</fullName>
    </alternativeName>
    <alternativeName>
        <fullName evidence="8">Molybdopterin-guanine dinucleotide synthase</fullName>
        <shortName evidence="8">MGD synthase</shortName>
    </alternativeName>
</protein>
<dbReference type="SUPFAM" id="SSF53448">
    <property type="entry name" value="Nucleotide-diphospho-sugar transferases"/>
    <property type="match status" value="1"/>
</dbReference>
<gene>
    <name evidence="8 10" type="primary">mobA</name>
    <name evidence="10" type="ORF">B6D06_10985</name>
</gene>
<dbReference type="GO" id="GO:0005737">
    <property type="term" value="C:cytoplasm"/>
    <property type="evidence" value="ECO:0007669"/>
    <property type="project" value="UniProtKB-SubCell"/>
</dbReference>
<dbReference type="GO" id="GO:0061603">
    <property type="term" value="F:molybdenum cofactor guanylyltransferase activity"/>
    <property type="evidence" value="ECO:0007669"/>
    <property type="project" value="UniProtKB-EC"/>
</dbReference>
<dbReference type="GO" id="GO:0005525">
    <property type="term" value="F:GTP binding"/>
    <property type="evidence" value="ECO:0007669"/>
    <property type="project" value="UniProtKB-UniRule"/>
</dbReference>
<evidence type="ECO:0000256" key="5">
    <source>
        <dbReference type="ARBA" id="ARBA00022842"/>
    </source>
</evidence>
<evidence type="ECO:0000313" key="10">
    <source>
        <dbReference type="EMBL" id="OTQ47993.1"/>
    </source>
</evidence>
<feature type="binding site" evidence="8">
    <location>
        <begin position="11"/>
        <end position="13"/>
    </location>
    <ligand>
        <name>GTP</name>
        <dbReference type="ChEBI" id="CHEBI:37565"/>
    </ligand>
</feature>
<evidence type="ECO:0000256" key="8">
    <source>
        <dbReference type="HAMAP-Rule" id="MF_00316"/>
    </source>
</evidence>
<accession>A0A242NRP3</accession>
<reference evidence="10 11" key="1">
    <citation type="submission" date="2017-03" db="EMBL/GenBank/DDBJ databases">
        <title>Comparative genomics of honeybee gut symbionts reveal geographically distinct and subgroup specific antibiotic resistance.</title>
        <authorList>
            <person name="Ludvigsen J."/>
            <person name="Porcellato D."/>
            <person name="Labee-Lund T.M."/>
            <person name="Amdam G.V."/>
            <person name="Rudi K."/>
        </authorList>
    </citation>
    <scope>NUCLEOTIDE SEQUENCE [LARGE SCALE GENOMIC DNA]</scope>
    <source>
        <strain evidence="10 11">A-4-12</strain>
    </source>
</reference>
<dbReference type="HAMAP" id="MF_00316">
    <property type="entry name" value="MobA"/>
    <property type="match status" value="1"/>
</dbReference>
<dbReference type="RefSeq" id="WP_065651408.1">
    <property type="nucleotide sequence ID" value="NZ_NASD01000001.1"/>
</dbReference>
<keyword evidence="4 8" id="KW-0547">Nucleotide-binding</keyword>
<dbReference type="InterPro" id="IPR025877">
    <property type="entry name" value="MobA-like_NTP_Trfase"/>
</dbReference>
<dbReference type="NCBIfam" id="TIGR02665">
    <property type="entry name" value="molyb_mobA"/>
    <property type="match status" value="1"/>
</dbReference>
<comment type="caution">
    <text evidence="10">The sequence shown here is derived from an EMBL/GenBank/DDBJ whole genome shotgun (WGS) entry which is preliminary data.</text>
</comment>
<evidence type="ECO:0000256" key="3">
    <source>
        <dbReference type="ARBA" id="ARBA00022723"/>
    </source>
</evidence>
<feature type="binding site" evidence="8">
    <location>
        <position position="52"/>
    </location>
    <ligand>
        <name>GTP</name>
        <dbReference type="ChEBI" id="CHEBI:37565"/>
    </ligand>
</feature>
<comment type="domain">
    <text evidence="8">The N-terminal domain determines nucleotide recognition and specific binding, while the C-terminal domain determines the specific binding to the target protein.</text>
</comment>
<evidence type="ECO:0000256" key="4">
    <source>
        <dbReference type="ARBA" id="ARBA00022741"/>
    </source>
</evidence>
<dbReference type="Pfam" id="PF12804">
    <property type="entry name" value="NTP_transf_3"/>
    <property type="match status" value="1"/>
</dbReference>
<evidence type="ECO:0000313" key="11">
    <source>
        <dbReference type="Proteomes" id="UP000194968"/>
    </source>
</evidence>
<evidence type="ECO:0000256" key="1">
    <source>
        <dbReference type="ARBA" id="ARBA00022490"/>
    </source>
</evidence>
<evidence type="ECO:0000256" key="2">
    <source>
        <dbReference type="ARBA" id="ARBA00022679"/>
    </source>
</evidence>
<comment type="similarity">
    <text evidence="8">Belongs to the MobA family.</text>
</comment>
<evidence type="ECO:0000256" key="7">
    <source>
        <dbReference type="ARBA" id="ARBA00023150"/>
    </source>
</evidence>
<keyword evidence="3 8" id="KW-0479">Metal-binding</keyword>
<dbReference type="EMBL" id="NASK01000104">
    <property type="protein sequence ID" value="OTQ47993.1"/>
    <property type="molecule type" value="Genomic_DNA"/>
</dbReference>
<keyword evidence="10" id="KW-0548">Nucleotidyltransferase</keyword>
<dbReference type="PANTHER" id="PTHR19136:SF81">
    <property type="entry name" value="MOLYBDENUM COFACTOR GUANYLYLTRANSFERASE"/>
    <property type="match status" value="1"/>
</dbReference>
<keyword evidence="2 8" id="KW-0808">Transferase</keyword>
<feature type="binding site" evidence="8">
    <location>
        <position position="70"/>
    </location>
    <ligand>
        <name>GTP</name>
        <dbReference type="ChEBI" id="CHEBI:37565"/>
    </ligand>
</feature>
<feature type="binding site" evidence="8">
    <location>
        <position position="100"/>
    </location>
    <ligand>
        <name>GTP</name>
        <dbReference type="ChEBI" id="CHEBI:37565"/>
    </ligand>
</feature>
<name>A0A242NRP3_9GAMM</name>
<evidence type="ECO:0000256" key="6">
    <source>
        <dbReference type="ARBA" id="ARBA00023134"/>
    </source>
</evidence>
<keyword evidence="7 8" id="KW-0501">Molybdenum cofactor biosynthesis</keyword>